<dbReference type="PANTHER" id="PTHR42718:SF9">
    <property type="entry name" value="MAJOR FACILITATOR SUPERFAMILY MULTIDRUG TRANSPORTER MFSC"/>
    <property type="match status" value="1"/>
</dbReference>
<feature type="domain" description="Major facilitator superfamily (MFS) profile" evidence="7">
    <location>
        <begin position="23"/>
        <end position="464"/>
    </location>
</feature>
<evidence type="ECO:0000313" key="9">
    <source>
        <dbReference type="Proteomes" id="UP000230842"/>
    </source>
</evidence>
<keyword evidence="3 6" id="KW-0812">Transmembrane</keyword>
<feature type="transmembrane region" description="Helical" evidence="6">
    <location>
        <begin position="23"/>
        <end position="48"/>
    </location>
</feature>
<dbReference type="GO" id="GO:0005886">
    <property type="term" value="C:plasma membrane"/>
    <property type="evidence" value="ECO:0007669"/>
    <property type="project" value="UniProtKB-SubCell"/>
</dbReference>
<keyword evidence="5 6" id="KW-0472">Membrane</keyword>
<feature type="transmembrane region" description="Helical" evidence="6">
    <location>
        <begin position="244"/>
        <end position="262"/>
    </location>
</feature>
<dbReference type="AlphaFoldDB" id="A0A2M9BIL8"/>
<evidence type="ECO:0000256" key="4">
    <source>
        <dbReference type="ARBA" id="ARBA00022989"/>
    </source>
</evidence>
<dbReference type="PANTHER" id="PTHR42718">
    <property type="entry name" value="MAJOR FACILITATOR SUPERFAMILY MULTIDRUG TRANSPORTER MFSC"/>
    <property type="match status" value="1"/>
</dbReference>
<dbReference type="Pfam" id="PF07690">
    <property type="entry name" value="MFS_1"/>
    <property type="match status" value="1"/>
</dbReference>
<accession>A0A2M9BIL8</accession>
<dbReference type="Gene3D" id="1.20.1720.10">
    <property type="entry name" value="Multidrug resistance protein D"/>
    <property type="match status" value="1"/>
</dbReference>
<dbReference type="SUPFAM" id="SSF103473">
    <property type="entry name" value="MFS general substrate transporter"/>
    <property type="match status" value="1"/>
</dbReference>
<feature type="transmembrane region" description="Helical" evidence="6">
    <location>
        <begin position="407"/>
        <end position="427"/>
    </location>
</feature>
<feature type="transmembrane region" description="Helical" evidence="6">
    <location>
        <begin position="150"/>
        <end position="176"/>
    </location>
</feature>
<organism evidence="8 9">
    <name type="scientific">Mumia flava</name>
    <dbReference type="NCBI Taxonomy" id="1348852"/>
    <lineage>
        <taxon>Bacteria</taxon>
        <taxon>Bacillati</taxon>
        <taxon>Actinomycetota</taxon>
        <taxon>Actinomycetes</taxon>
        <taxon>Propionibacteriales</taxon>
        <taxon>Nocardioidaceae</taxon>
        <taxon>Mumia</taxon>
    </lineage>
</organism>
<dbReference type="InterPro" id="IPR011701">
    <property type="entry name" value="MFS"/>
</dbReference>
<dbReference type="PROSITE" id="PS50850">
    <property type="entry name" value="MFS"/>
    <property type="match status" value="1"/>
</dbReference>
<evidence type="ECO:0000259" key="7">
    <source>
        <dbReference type="PROSITE" id="PS50850"/>
    </source>
</evidence>
<comment type="subcellular location">
    <subcellularLocation>
        <location evidence="1">Cell membrane</location>
        <topology evidence="1">Multi-pass membrane protein</topology>
    </subcellularLocation>
</comment>
<feature type="transmembrane region" description="Helical" evidence="6">
    <location>
        <begin position="342"/>
        <end position="361"/>
    </location>
</feature>
<keyword evidence="2" id="KW-0813">Transport</keyword>
<protein>
    <submittedName>
        <fullName evidence="8">Putative MFS family arabinose efflux permease</fullName>
    </submittedName>
</protein>
<dbReference type="RefSeq" id="WP_211288031.1">
    <property type="nucleotide sequence ID" value="NZ_PGEZ01000001.1"/>
</dbReference>
<dbReference type="Gene3D" id="1.20.1250.20">
    <property type="entry name" value="MFS general substrate transporter like domains"/>
    <property type="match status" value="1"/>
</dbReference>
<name>A0A2M9BIL8_9ACTN</name>
<evidence type="ECO:0000256" key="2">
    <source>
        <dbReference type="ARBA" id="ARBA00022448"/>
    </source>
</evidence>
<evidence type="ECO:0000256" key="3">
    <source>
        <dbReference type="ARBA" id="ARBA00022692"/>
    </source>
</evidence>
<feature type="transmembrane region" description="Helical" evidence="6">
    <location>
        <begin position="283"/>
        <end position="305"/>
    </location>
</feature>
<feature type="transmembrane region" description="Helical" evidence="6">
    <location>
        <begin position="182"/>
        <end position="200"/>
    </location>
</feature>
<dbReference type="EMBL" id="PGEZ01000001">
    <property type="protein sequence ID" value="PJJ57762.1"/>
    <property type="molecule type" value="Genomic_DNA"/>
</dbReference>
<dbReference type="Proteomes" id="UP000230842">
    <property type="component" value="Unassembled WGS sequence"/>
</dbReference>
<evidence type="ECO:0000313" key="8">
    <source>
        <dbReference type="EMBL" id="PJJ57762.1"/>
    </source>
</evidence>
<dbReference type="GO" id="GO:0022857">
    <property type="term" value="F:transmembrane transporter activity"/>
    <property type="evidence" value="ECO:0007669"/>
    <property type="project" value="InterPro"/>
</dbReference>
<reference evidence="8 9" key="1">
    <citation type="submission" date="2017-11" db="EMBL/GenBank/DDBJ databases">
        <title>Genomic Encyclopedia of Archaeal and Bacterial Type Strains, Phase II (KMG-II): From Individual Species to Whole Genera.</title>
        <authorList>
            <person name="Goeker M."/>
        </authorList>
    </citation>
    <scope>NUCLEOTIDE SEQUENCE [LARGE SCALE GENOMIC DNA]</scope>
    <source>
        <strain evidence="8 9">DSM 27763</strain>
    </source>
</reference>
<gene>
    <name evidence="8" type="ORF">CLV56_2000</name>
</gene>
<feature type="transmembrane region" description="Helical" evidence="6">
    <location>
        <begin position="60"/>
        <end position="77"/>
    </location>
</feature>
<keyword evidence="4 6" id="KW-1133">Transmembrane helix</keyword>
<feature type="transmembrane region" description="Helical" evidence="6">
    <location>
        <begin position="439"/>
        <end position="456"/>
    </location>
</feature>
<evidence type="ECO:0000256" key="6">
    <source>
        <dbReference type="SAM" id="Phobius"/>
    </source>
</evidence>
<sequence>MTGHDVRAEHETVRPGPAFDRRLMAPLILGAVLNPINTTILAVALVPIGRALDVPASQTAWLVSALYLTTAIGQPVVGRLIDLFGPRRLFLLGAALVGVGGVLGTVAPNLAVLIGARVLIGLGTCAGYPAAMYLIRSEARRTGRDSPRTILTVLAVASQTVAVIGPALGGLLIGIGGWRATFAINVPLAVAGIVLGWIALPRDAPDNGDEPGSPPGLDLTGMLLFGGTLTMLLLFGMEPSVPDLWMLGAFAVLGAAFVVRELRARDPFLDVRLVGGNLPLLATYVRQMLGGLAVYTVLYGVSQWLQEGRGVSPTEAGLLLLAPTASGLLVAAATGRRPEIKAKIVVGAAFQLAGAAMLLLVDDTTPFWALVLILVAFGIPQGLLPLGNQNAVYHQADGSRLAASAGLLRTAMYLGAIAAAGAISALVGPRADTAGLHDLATFLIGSGAVLLVLAAADRSLRATASIRRVPA</sequence>
<feature type="transmembrane region" description="Helical" evidence="6">
    <location>
        <begin position="114"/>
        <end position="135"/>
    </location>
</feature>
<comment type="caution">
    <text evidence="8">The sequence shown here is derived from an EMBL/GenBank/DDBJ whole genome shotgun (WGS) entry which is preliminary data.</text>
</comment>
<evidence type="ECO:0000256" key="1">
    <source>
        <dbReference type="ARBA" id="ARBA00004651"/>
    </source>
</evidence>
<proteinExistence type="predicted"/>
<feature type="transmembrane region" description="Helical" evidence="6">
    <location>
        <begin position="221"/>
        <end position="238"/>
    </location>
</feature>
<feature type="transmembrane region" description="Helical" evidence="6">
    <location>
        <begin position="367"/>
        <end position="386"/>
    </location>
</feature>
<dbReference type="InterPro" id="IPR020846">
    <property type="entry name" value="MFS_dom"/>
</dbReference>
<evidence type="ECO:0000256" key="5">
    <source>
        <dbReference type="ARBA" id="ARBA00023136"/>
    </source>
</evidence>
<feature type="transmembrane region" description="Helical" evidence="6">
    <location>
        <begin position="89"/>
        <end position="108"/>
    </location>
</feature>
<dbReference type="InterPro" id="IPR036259">
    <property type="entry name" value="MFS_trans_sf"/>
</dbReference>
<keyword evidence="9" id="KW-1185">Reference proteome</keyword>